<dbReference type="EMBL" id="MCIB01000036">
    <property type="protein sequence ID" value="RKD30022.1"/>
    <property type="molecule type" value="Genomic_DNA"/>
</dbReference>
<keyword evidence="2" id="KW-1185">Reference proteome</keyword>
<sequence>MNNSVRKVEVVSYNSDWENKFKEEAKEIEKVLRDILINIYHIGSTAIPNIKAKPVIDILVEVEDIDKVDKYNQGMEKLGYEPMGEYGIPKRRFFIKGGNNRTHHVHIFQRGNEEIERHINFKEYMIAHPNEAEKYSKLKEELSKKYKYDIESYVEGKSKFIREIDKKAKLWKEKELIKNRGED</sequence>
<reference evidence="1 2" key="1">
    <citation type="submission" date="2016-08" db="EMBL/GenBank/DDBJ databases">
        <title>Novel Firmicutes and Novel Genomes.</title>
        <authorList>
            <person name="Poppleton D.I."/>
            <person name="Gribaldo S."/>
        </authorList>
    </citation>
    <scope>NUCLEOTIDE SEQUENCE [LARGE SCALE GENOMIC DNA]</scope>
    <source>
        <strain evidence="1 2">CTT3</strain>
    </source>
</reference>
<evidence type="ECO:0000313" key="2">
    <source>
        <dbReference type="Proteomes" id="UP000284177"/>
    </source>
</evidence>
<comment type="caution">
    <text evidence="1">The sequence shown here is derived from an EMBL/GenBank/DDBJ whole genome shotgun (WGS) entry which is preliminary data.</text>
</comment>
<dbReference type="Proteomes" id="UP000284177">
    <property type="component" value="Unassembled WGS sequence"/>
</dbReference>
<accession>A0A419SXN5</accession>
<dbReference type="Gene3D" id="3.30.460.10">
    <property type="entry name" value="Beta Polymerase, domain 2"/>
    <property type="match status" value="1"/>
</dbReference>
<dbReference type="InterPro" id="IPR043519">
    <property type="entry name" value="NT_sf"/>
</dbReference>
<dbReference type="Pfam" id="PF04229">
    <property type="entry name" value="GrpB"/>
    <property type="match status" value="1"/>
</dbReference>
<dbReference type="InterPro" id="IPR007344">
    <property type="entry name" value="GrpB/CoaE"/>
</dbReference>
<dbReference type="OrthoDB" id="9799092at2"/>
<organism evidence="1 2">
    <name type="scientific">Thermohalobacter berrensis</name>
    <dbReference type="NCBI Taxonomy" id="99594"/>
    <lineage>
        <taxon>Bacteria</taxon>
        <taxon>Bacillati</taxon>
        <taxon>Bacillota</taxon>
        <taxon>Tissierellia</taxon>
        <taxon>Tissierellales</taxon>
        <taxon>Thermohalobacteraceae</taxon>
        <taxon>Thermohalobacter</taxon>
    </lineage>
</organism>
<dbReference type="PANTHER" id="PTHR34822">
    <property type="entry name" value="GRPB DOMAIN PROTEIN (AFU_ORTHOLOGUE AFUA_1G01530)"/>
    <property type="match status" value="1"/>
</dbReference>
<dbReference type="SUPFAM" id="SSF81301">
    <property type="entry name" value="Nucleotidyltransferase"/>
    <property type="match status" value="1"/>
</dbReference>
<dbReference type="AlphaFoldDB" id="A0A419SXN5"/>
<protein>
    <recommendedName>
        <fullName evidence="3">GrpB family protein</fullName>
    </recommendedName>
</protein>
<name>A0A419SXN5_9FIRM</name>
<dbReference type="PANTHER" id="PTHR34822:SF1">
    <property type="entry name" value="GRPB FAMILY PROTEIN"/>
    <property type="match status" value="1"/>
</dbReference>
<evidence type="ECO:0008006" key="3">
    <source>
        <dbReference type="Google" id="ProtNLM"/>
    </source>
</evidence>
<dbReference type="RefSeq" id="WP_120170234.1">
    <property type="nucleotide sequence ID" value="NZ_MCIB01000036.1"/>
</dbReference>
<proteinExistence type="predicted"/>
<evidence type="ECO:0000313" key="1">
    <source>
        <dbReference type="EMBL" id="RKD30022.1"/>
    </source>
</evidence>
<gene>
    <name evidence="1" type="ORF">BET03_04775</name>
</gene>